<dbReference type="Gene3D" id="3.30.1490.20">
    <property type="entry name" value="ATP-grasp fold, A domain"/>
    <property type="match status" value="1"/>
</dbReference>
<dbReference type="InterPro" id="IPR013815">
    <property type="entry name" value="ATP_grasp_subdomain_1"/>
</dbReference>
<sequence>MSNIEILSSGEFDKKITGGKFNGLCESSKLGFNIPKTCVVTTKALNAHIIECELSDDIKNIIRDLKNDNLSAAKIKSGLLKEKILSSKINKSLVESINKNIKK</sequence>
<keyword evidence="3" id="KW-1185">Reference proteome</keyword>
<dbReference type="EMBL" id="QNRY01000088">
    <property type="protein sequence ID" value="RBP56890.1"/>
    <property type="molecule type" value="Genomic_DNA"/>
</dbReference>
<name>A0A366HXS2_9GAMM</name>
<evidence type="ECO:0000259" key="1">
    <source>
        <dbReference type="Pfam" id="PF01326"/>
    </source>
</evidence>
<dbReference type="Proteomes" id="UP000253046">
    <property type="component" value="Unassembled WGS sequence"/>
</dbReference>
<dbReference type="SUPFAM" id="SSF56059">
    <property type="entry name" value="Glutathione synthetase ATP-binding domain-like"/>
    <property type="match status" value="1"/>
</dbReference>
<keyword evidence="2" id="KW-0670">Pyruvate</keyword>
<feature type="domain" description="Pyruvate phosphate dikinase AMP/ATP-binding" evidence="1">
    <location>
        <begin position="16"/>
        <end position="102"/>
    </location>
</feature>
<dbReference type="GO" id="GO:0005524">
    <property type="term" value="F:ATP binding"/>
    <property type="evidence" value="ECO:0007669"/>
    <property type="project" value="InterPro"/>
</dbReference>
<dbReference type="AlphaFoldDB" id="A0A366HXS2"/>
<proteinExistence type="predicted"/>
<dbReference type="GO" id="GO:0016301">
    <property type="term" value="F:kinase activity"/>
    <property type="evidence" value="ECO:0007669"/>
    <property type="project" value="UniProtKB-KW"/>
</dbReference>
<reference evidence="2 3" key="1">
    <citation type="submission" date="2018-06" db="EMBL/GenBank/DDBJ databases">
        <title>Genomic Encyclopedia of Type Strains, Phase IV (KMG-IV): sequencing the most valuable type-strain genomes for metagenomic binning, comparative biology and taxonomic classification.</title>
        <authorList>
            <person name="Goeker M."/>
        </authorList>
    </citation>
    <scope>NUCLEOTIDE SEQUENCE [LARGE SCALE GENOMIC DNA]</scope>
    <source>
        <strain evidence="2 3">DSM 30166</strain>
    </source>
</reference>
<dbReference type="Pfam" id="PF01326">
    <property type="entry name" value="PPDK_N"/>
    <property type="match status" value="1"/>
</dbReference>
<organism evidence="2 3">
    <name type="scientific">Brenneria salicis ATCC 15712 = DSM 30166</name>
    <dbReference type="NCBI Taxonomy" id="714314"/>
    <lineage>
        <taxon>Bacteria</taxon>
        <taxon>Pseudomonadati</taxon>
        <taxon>Pseudomonadota</taxon>
        <taxon>Gammaproteobacteria</taxon>
        <taxon>Enterobacterales</taxon>
        <taxon>Pectobacteriaceae</taxon>
        <taxon>Brenneria</taxon>
    </lineage>
</organism>
<evidence type="ECO:0000313" key="3">
    <source>
        <dbReference type="Proteomes" id="UP000253046"/>
    </source>
</evidence>
<dbReference type="RefSeq" id="WP_113869806.1">
    <property type="nucleotide sequence ID" value="NZ_AGJP01000001.1"/>
</dbReference>
<keyword evidence="2" id="KW-0808">Transferase</keyword>
<dbReference type="InterPro" id="IPR002192">
    <property type="entry name" value="PPDK_AMP/ATP-bd"/>
</dbReference>
<accession>A0A366HXS2</accession>
<protein>
    <submittedName>
        <fullName evidence="2">Pyruvate phosphate dikinase-like enzyme</fullName>
    </submittedName>
</protein>
<evidence type="ECO:0000313" key="2">
    <source>
        <dbReference type="EMBL" id="RBP56890.1"/>
    </source>
</evidence>
<gene>
    <name evidence="2" type="ORF">DES54_1882</name>
</gene>
<comment type="caution">
    <text evidence="2">The sequence shown here is derived from an EMBL/GenBank/DDBJ whole genome shotgun (WGS) entry which is preliminary data.</text>
</comment>
<keyword evidence="2" id="KW-0418">Kinase</keyword>